<dbReference type="Proteomes" id="UP000503011">
    <property type="component" value="Chromosome"/>
</dbReference>
<dbReference type="KEGG" id="psuu:Psuf_042480"/>
<dbReference type="AlphaFoldDB" id="A0A6F8YRV4"/>
<dbReference type="EMBL" id="AP022871">
    <property type="protein sequence ID" value="BCB88880.1"/>
    <property type="molecule type" value="Genomic_DNA"/>
</dbReference>
<evidence type="ECO:0000313" key="7">
    <source>
        <dbReference type="EMBL" id="BCB91217.1"/>
    </source>
</evidence>
<gene>
    <name evidence="3" type="ORF">Psuf_042480</name>
    <name evidence="4" type="ORF">Psuf_045070</name>
    <name evidence="5" type="ORF">Psuf_055070</name>
    <name evidence="6" type="ORF">Psuf_061930</name>
    <name evidence="7" type="ORF">Psuf_085300</name>
</gene>
<dbReference type="EMBL" id="AP022871">
    <property type="protein sequence ID" value="BCB88194.1"/>
    <property type="molecule type" value="Genomic_DNA"/>
</dbReference>
<dbReference type="NCBIfam" id="NF033559">
    <property type="entry name" value="transpos_IS1634"/>
    <property type="match status" value="1"/>
</dbReference>
<dbReference type="PANTHER" id="PTHR34614">
    <property type="match status" value="1"/>
</dbReference>
<keyword evidence="8" id="KW-1185">Reference proteome</keyword>
<evidence type="ECO:0000259" key="2">
    <source>
        <dbReference type="Pfam" id="PF14104"/>
    </source>
</evidence>
<evidence type="ECO:0000313" key="5">
    <source>
        <dbReference type="EMBL" id="BCB88194.1"/>
    </source>
</evidence>
<dbReference type="KEGG" id="psuu:Psuf_085300"/>
<reference evidence="6 8" key="1">
    <citation type="submission" date="2020-03" db="EMBL/GenBank/DDBJ databases">
        <title>Whole genome shotgun sequence of Phytohabitans suffuscus NBRC 105367.</title>
        <authorList>
            <person name="Komaki H."/>
            <person name="Tamura T."/>
        </authorList>
    </citation>
    <scope>NUCLEOTIDE SEQUENCE [LARGE SCALE GENOMIC DNA]</scope>
    <source>
        <strain evidence="6 8">NBRC 105367</strain>
    </source>
</reference>
<evidence type="ECO:0000256" key="1">
    <source>
        <dbReference type="SAM" id="Phobius"/>
    </source>
</evidence>
<dbReference type="KEGG" id="psuu:Psuf_061930"/>
<sequence length="528" mass="57844">MLEKRLGSLPVIADFSRRLDIAGIVDRACPMRDIAVVSHGQVVEALIANRLTGPHAMVGVADWARDWAVQEVYGVAADALNDDRLGRALDAVAPRVEQIVGSVGARAIEAFGIDVARLHWDMTSISLYGAYDRVEDEHPAPAYGHPKDRRTDLKQIQAGIGVAADGGIPVFHRAYDGGAGEVAQVVDTMHALKAMAGPCTFLLIGDSKLISYTNVTAMLQAGVTFIAPLAASRVPDGLFAGIDRATATPVDYIAERDQDTPPWHRAAYRVTEDTMALPGRRKKDPVHQLRRILVHSTANADAAGKARTLKLAQARTELDTLTRTAGTRYHPTVEAVTAKAADIARRRRITAYLRTTITTTPTGTPVFTWTFDQAAIDADATGDGWYALLTNLAPDIDAAEVLHRYKDQPTVERRYGDLKGPLAVAPMFLRHNRRITALITVICLALLIFCLIEREVRTNLAPDTDMIGFYTNDRRAMKPTGRLILRALSDLRLIPAHHDQPPTIPKPGWLQAQLLDLLHVDPTQPRWP</sequence>
<keyword evidence="1" id="KW-1133">Transmembrane helix</keyword>
<feature type="transmembrane region" description="Helical" evidence="1">
    <location>
        <begin position="435"/>
        <end position="452"/>
    </location>
</feature>
<dbReference type="EMBL" id="AP022871">
    <property type="protein sequence ID" value="BCB86935.1"/>
    <property type="molecule type" value="Genomic_DNA"/>
</dbReference>
<evidence type="ECO:0000313" key="4">
    <source>
        <dbReference type="EMBL" id="BCB87194.1"/>
    </source>
</evidence>
<dbReference type="InterPro" id="IPR025457">
    <property type="entry name" value="DUF4277"/>
</dbReference>
<dbReference type="KEGG" id="psuu:Psuf_045070"/>
<feature type="domain" description="DUF4277" evidence="2">
    <location>
        <begin position="4"/>
        <end position="92"/>
    </location>
</feature>
<dbReference type="Pfam" id="PF14104">
    <property type="entry name" value="DUF4277"/>
    <property type="match status" value="1"/>
</dbReference>
<organism evidence="6 8">
    <name type="scientific">Phytohabitans suffuscus</name>
    <dbReference type="NCBI Taxonomy" id="624315"/>
    <lineage>
        <taxon>Bacteria</taxon>
        <taxon>Bacillati</taxon>
        <taxon>Actinomycetota</taxon>
        <taxon>Actinomycetes</taxon>
        <taxon>Micromonosporales</taxon>
        <taxon>Micromonosporaceae</taxon>
    </lineage>
</organism>
<keyword evidence="1" id="KW-0472">Membrane</keyword>
<keyword evidence="1" id="KW-0812">Transmembrane</keyword>
<name>A0A6F8YRV4_9ACTN</name>
<dbReference type="SUPFAM" id="SSF53098">
    <property type="entry name" value="Ribonuclease H-like"/>
    <property type="match status" value="1"/>
</dbReference>
<dbReference type="InterPro" id="IPR012337">
    <property type="entry name" value="RNaseH-like_sf"/>
</dbReference>
<reference evidence="6 8" key="2">
    <citation type="submission" date="2020-03" db="EMBL/GenBank/DDBJ databases">
        <authorList>
            <person name="Ichikawa N."/>
            <person name="Kimura A."/>
            <person name="Kitahashi Y."/>
            <person name="Uohara A."/>
        </authorList>
    </citation>
    <scope>NUCLEOTIDE SEQUENCE [LARGE SCALE GENOMIC DNA]</scope>
    <source>
        <strain evidence="6 8">NBRC 105367</strain>
    </source>
</reference>
<dbReference type="KEGG" id="psuu:Psuf_055070"/>
<protein>
    <recommendedName>
        <fullName evidence="2">DUF4277 domain-containing protein</fullName>
    </recommendedName>
</protein>
<evidence type="ECO:0000313" key="6">
    <source>
        <dbReference type="EMBL" id="BCB88880.1"/>
    </source>
</evidence>
<evidence type="ECO:0000313" key="8">
    <source>
        <dbReference type="Proteomes" id="UP000503011"/>
    </source>
</evidence>
<proteinExistence type="predicted"/>
<dbReference type="EMBL" id="AP022871">
    <property type="protein sequence ID" value="BCB87194.1"/>
    <property type="molecule type" value="Genomic_DNA"/>
</dbReference>
<dbReference type="InterPro" id="IPR047654">
    <property type="entry name" value="IS1634_transpos"/>
</dbReference>
<evidence type="ECO:0000313" key="3">
    <source>
        <dbReference type="EMBL" id="BCB86935.1"/>
    </source>
</evidence>
<dbReference type="EMBL" id="AP022871">
    <property type="protein sequence ID" value="BCB91217.1"/>
    <property type="molecule type" value="Genomic_DNA"/>
</dbReference>
<accession>A0A6F8YRV4</accession>
<dbReference type="PANTHER" id="PTHR34614:SF2">
    <property type="entry name" value="TRANSPOSASE IS4-LIKE DOMAIN-CONTAINING PROTEIN"/>
    <property type="match status" value="1"/>
</dbReference>